<protein>
    <submittedName>
        <fullName evidence="2">Uncharacterized protein</fullName>
    </submittedName>
</protein>
<dbReference type="AlphaFoldDB" id="A0A1G2DFV1"/>
<organism evidence="2 3">
    <name type="scientific">Candidatus Lloydbacteria bacterium RIFCSPHIGHO2_02_FULL_54_17</name>
    <dbReference type="NCBI Taxonomy" id="1798664"/>
    <lineage>
        <taxon>Bacteria</taxon>
        <taxon>Candidatus Lloydiibacteriota</taxon>
    </lineage>
</organism>
<comment type="caution">
    <text evidence="2">The sequence shown here is derived from an EMBL/GenBank/DDBJ whole genome shotgun (WGS) entry which is preliminary data.</text>
</comment>
<feature type="transmembrane region" description="Helical" evidence="1">
    <location>
        <begin position="101"/>
        <end position="127"/>
    </location>
</feature>
<proteinExistence type="predicted"/>
<accession>A0A1G2DFV1</accession>
<dbReference type="EMBL" id="MHLO01000028">
    <property type="protein sequence ID" value="OGZ11831.1"/>
    <property type="molecule type" value="Genomic_DNA"/>
</dbReference>
<sequence>MEQLGPMGRISGVLHKNINPIPILVAIALLCLFIFPGLLVVLVPIIFVVYRNKLQTQDTGFFSNQHKPTKRKDPRRFWVTILVLVVALLGIYLASGLDVGVAMLIVVSGGICTGGFIWAPLVVNLVARLILFRYDRATGNTTYRDTILPGVITAFPVGASNAASVPVVPMAPPPAPDLSALSPADQSLVMYIADASARGVMGGEISLILKGNGWLDADVARGFELVRTYYSGVLKSY</sequence>
<reference evidence="2 3" key="1">
    <citation type="journal article" date="2016" name="Nat. Commun.">
        <title>Thousands of microbial genomes shed light on interconnected biogeochemical processes in an aquifer system.</title>
        <authorList>
            <person name="Anantharaman K."/>
            <person name="Brown C.T."/>
            <person name="Hug L.A."/>
            <person name="Sharon I."/>
            <person name="Castelle C.J."/>
            <person name="Probst A.J."/>
            <person name="Thomas B.C."/>
            <person name="Singh A."/>
            <person name="Wilkins M.J."/>
            <person name="Karaoz U."/>
            <person name="Brodie E.L."/>
            <person name="Williams K.H."/>
            <person name="Hubbard S.S."/>
            <person name="Banfield J.F."/>
        </authorList>
    </citation>
    <scope>NUCLEOTIDE SEQUENCE [LARGE SCALE GENOMIC DNA]</scope>
</reference>
<evidence type="ECO:0000313" key="2">
    <source>
        <dbReference type="EMBL" id="OGZ11831.1"/>
    </source>
</evidence>
<keyword evidence="1" id="KW-0812">Transmembrane</keyword>
<dbReference type="STRING" id="1798664.A3C93_00310"/>
<keyword evidence="1" id="KW-1133">Transmembrane helix</keyword>
<evidence type="ECO:0000256" key="1">
    <source>
        <dbReference type="SAM" id="Phobius"/>
    </source>
</evidence>
<dbReference type="Proteomes" id="UP000178636">
    <property type="component" value="Unassembled WGS sequence"/>
</dbReference>
<name>A0A1G2DFV1_9BACT</name>
<gene>
    <name evidence="2" type="ORF">A3C93_00310</name>
</gene>
<evidence type="ECO:0000313" key="3">
    <source>
        <dbReference type="Proteomes" id="UP000178636"/>
    </source>
</evidence>
<feature type="transmembrane region" description="Helical" evidence="1">
    <location>
        <begin position="77"/>
        <end position="95"/>
    </location>
</feature>
<feature type="transmembrane region" description="Helical" evidence="1">
    <location>
        <begin position="20"/>
        <end position="50"/>
    </location>
</feature>
<keyword evidence="1" id="KW-0472">Membrane</keyword>